<feature type="chain" id="PRO_5011698110" description="MORN repeat variant" evidence="2">
    <location>
        <begin position="19"/>
        <end position="416"/>
    </location>
</feature>
<dbReference type="STRING" id="82805.SAMN04487998_0834"/>
<dbReference type="AlphaFoldDB" id="A0A1I0ATV0"/>
<accession>A0A1I0ATV0</accession>
<dbReference type="OrthoDB" id="9812355at2"/>
<dbReference type="Proteomes" id="UP000198697">
    <property type="component" value="Unassembled WGS sequence"/>
</dbReference>
<evidence type="ECO:0000313" key="4">
    <source>
        <dbReference type="Proteomes" id="UP000198697"/>
    </source>
</evidence>
<keyword evidence="4" id="KW-1185">Reference proteome</keyword>
<organism evidence="3 4">
    <name type="scientific">Hymenobacter actinosclerus</name>
    <dbReference type="NCBI Taxonomy" id="82805"/>
    <lineage>
        <taxon>Bacteria</taxon>
        <taxon>Pseudomonadati</taxon>
        <taxon>Bacteroidota</taxon>
        <taxon>Cytophagia</taxon>
        <taxon>Cytophagales</taxon>
        <taxon>Hymenobacteraceae</taxon>
        <taxon>Hymenobacter</taxon>
    </lineage>
</organism>
<name>A0A1I0ATV0_9BACT</name>
<dbReference type="SUPFAM" id="SSF82185">
    <property type="entry name" value="Histone H3 K4-specific methyltransferase SET7/9 N-terminal domain"/>
    <property type="match status" value="1"/>
</dbReference>
<evidence type="ECO:0000256" key="2">
    <source>
        <dbReference type="SAM" id="SignalP"/>
    </source>
</evidence>
<reference evidence="4" key="1">
    <citation type="submission" date="2016-10" db="EMBL/GenBank/DDBJ databases">
        <authorList>
            <person name="Varghese N."/>
            <person name="Submissions S."/>
        </authorList>
    </citation>
    <scope>NUCLEOTIDE SEQUENCE [LARGE SCALE GENOMIC DNA]</scope>
    <source>
        <strain evidence="4">DSM 15310</strain>
    </source>
</reference>
<dbReference type="Gene3D" id="3.90.930.1">
    <property type="match status" value="1"/>
</dbReference>
<evidence type="ECO:0000313" key="3">
    <source>
        <dbReference type="EMBL" id="SES97784.1"/>
    </source>
</evidence>
<sequence length="416" mass="46572">MRSTLLLLLLTLPFVAKTQHLKSTPVLYTSAELKDCYRIIKDDSVILYYDTNYILTPPQCASIRRHTRLTADGDFKGQVLDYWMDTGHLAMRLQYENARSNGLIEQFHANGAMELRGQLVAGNPTGEWRYWYDNAQLRQVVQFSPDGHLRIESYWDSTGTQRVANGNGSWEGTLASSYTTLPGGKVKRNTNNLIFQGEIVNGVPNGQWQSLQRHNRKPFTIENFVEGKFRSGRLATKPVYGNAALTAPRMVFALESPSKFADIFDIGLSCETRQHFEQQQKLMAGLRFPTNPLSLPEYAAKLRRSLARYSGQPWYQRLPSETVVRCELDSAGNIKEATSSDVALRSVVLEAVKAMPHWTPATYQSNYVAGGFIVLVFNKSGNVLVELRTMATTPSAAGAPAEEHRQGYPTNLGGRP</sequence>
<proteinExistence type="predicted"/>
<evidence type="ECO:0008006" key="5">
    <source>
        <dbReference type="Google" id="ProtNLM"/>
    </source>
</evidence>
<evidence type="ECO:0000256" key="1">
    <source>
        <dbReference type="SAM" id="MobiDB-lite"/>
    </source>
</evidence>
<keyword evidence="2" id="KW-0732">Signal</keyword>
<dbReference type="EMBL" id="FOHS01000001">
    <property type="protein sequence ID" value="SES97784.1"/>
    <property type="molecule type" value="Genomic_DNA"/>
</dbReference>
<protein>
    <recommendedName>
        <fullName evidence="5">MORN repeat variant</fullName>
    </recommendedName>
</protein>
<feature type="signal peptide" evidence="2">
    <location>
        <begin position="1"/>
        <end position="18"/>
    </location>
</feature>
<gene>
    <name evidence="3" type="ORF">SAMN04487998_0834</name>
</gene>
<feature type="region of interest" description="Disordered" evidence="1">
    <location>
        <begin position="394"/>
        <end position="416"/>
    </location>
</feature>
<dbReference type="RefSeq" id="WP_143069687.1">
    <property type="nucleotide sequence ID" value="NZ_FOHS01000001.1"/>
</dbReference>